<proteinExistence type="predicted"/>
<feature type="compositionally biased region" description="Low complexity" evidence="8">
    <location>
        <begin position="202"/>
        <end position="216"/>
    </location>
</feature>
<keyword evidence="9" id="KW-1133">Transmembrane helix</keyword>
<keyword evidence="5 9" id="KW-0472">Membrane</keyword>
<keyword evidence="6" id="KW-0325">Glycoprotein</keyword>
<dbReference type="InterPro" id="IPR046530">
    <property type="entry name" value="BIM1-like_dom"/>
</dbReference>
<dbReference type="AlphaFoldDB" id="A0A2B7YS16"/>
<dbReference type="EMBL" id="PDNA01000021">
    <property type="protein sequence ID" value="PGH23678.1"/>
    <property type="molecule type" value="Genomic_DNA"/>
</dbReference>
<evidence type="ECO:0000256" key="8">
    <source>
        <dbReference type="SAM" id="MobiDB-lite"/>
    </source>
</evidence>
<keyword evidence="3" id="KW-0336">GPI-anchor</keyword>
<reference evidence="12 13" key="1">
    <citation type="submission" date="2017-10" db="EMBL/GenBank/DDBJ databases">
        <title>Comparative genomics in systemic dimorphic fungi from Ajellomycetaceae.</title>
        <authorList>
            <person name="Munoz J.F."/>
            <person name="Mcewen J.G."/>
            <person name="Clay O.K."/>
            <person name="Cuomo C.A."/>
        </authorList>
    </citation>
    <scope>NUCLEOTIDE SEQUENCE [LARGE SCALE GENOMIC DNA]</scope>
    <source>
        <strain evidence="12 13">UAMH7299</strain>
    </source>
</reference>
<dbReference type="GO" id="GO:0005886">
    <property type="term" value="C:plasma membrane"/>
    <property type="evidence" value="ECO:0007669"/>
    <property type="project" value="UniProtKB-SubCell"/>
</dbReference>
<feature type="chain" id="PRO_5013265035" description="Copper acquisition factor BIM1-like domain-containing protein" evidence="10">
    <location>
        <begin position="20"/>
        <end position="282"/>
    </location>
</feature>
<dbReference type="OrthoDB" id="2587363at2759"/>
<protein>
    <recommendedName>
        <fullName evidence="11">Copper acquisition factor BIM1-like domain-containing protein</fullName>
    </recommendedName>
</protein>
<evidence type="ECO:0000256" key="2">
    <source>
        <dbReference type="ARBA" id="ARBA00022475"/>
    </source>
</evidence>
<keyword evidence="7" id="KW-0449">Lipoprotein</keyword>
<evidence type="ECO:0000256" key="5">
    <source>
        <dbReference type="ARBA" id="ARBA00023136"/>
    </source>
</evidence>
<dbReference type="PANTHER" id="PTHR34992">
    <property type="entry name" value="HYPHAL ANASTAMOSIS-7 PROTEIN"/>
    <property type="match status" value="1"/>
</dbReference>
<dbReference type="Pfam" id="PF20238">
    <property type="entry name" value="BIM1-like_dom"/>
    <property type="match status" value="1"/>
</dbReference>
<dbReference type="Proteomes" id="UP000224634">
    <property type="component" value="Unassembled WGS sequence"/>
</dbReference>
<gene>
    <name evidence="12" type="ORF">AJ80_02284</name>
</gene>
<dbReference type="PANTHER" id="PTHR34992:SF5">
    <property type="entry name" value="ANCHORED PROTEIN, PUTATIVE (AFU_ORTHOLOGUE AFUA_6G02800)-RELATED"/>
    <property type="match status" value="1"/>
</dbReference>
<organism evidence="12 13">
    <name type="scientific">Polytolypa hystricis (strain UAMH7299)</name>
    <dbReference type="NCBI Taxonomy" id="1447883"/>
    <lineage>
        <taxon>Eukaryota</taxon>
        <taxon>Fungi</taxon>
        <taxon>Dikarya</taxon>
        <taxon>Ascomycota</taxon>
        <taxon>Pezizomycotina</taxon>
        <taxon>Eurotiomycetes</taxon>
        <taxon>Eurotiomycetidae</taxon>
        <taxon>Onygenales</taxon>
        <taxon>Onygenales incertae sedis</taxon>
        <taxon>Polytolypa</taxon>
    </lineage>
</organism>
<dbReference type="InterPro" id="IPR046936">
    <property type="entry name" value="BIM1-like"/>
</dbReference>
<evidence type="ECO:0000259" key="11">
    <source>
        <dbReference type="Pfam" id="PF20238"/>
    </source>
</evidence>
<keyword evidence="4 10" id="KW-0732">Signal</keyword>
<evidence type="ECO:0000256" key="9">
    <source>
        <dbReference type="SAM" id="Phobius"/>
    </source>
</evidence>
<feature type="compositionally biased region" description="Basic and acidic residues" evidence="8">
    <location>
        <begin position="185"/>
        <end position="201"/>
    </location>
</feature>
<accession>A0A2B7YS16</accession>
<feature type="region of interest" description="Disordered" evidence="8">
    <location>
        <begin position="181"/>
        <end position="219"/>
    </location>
</feature>
<feature type="domain" description="Copper acquisition factor BIM1-like" evidence="11">
    <location>
        <begin position="32"/>
        <end position="177"/>
    </location>
</feature>
<evidence type="ECO:0000313" key="13">
    <source>
        <dbReference type="Proteomes" id="UP000224634"/>
    </source>
</evidence>
<sequence>MQFSRSLLFLSSLVPSLVAAQTPHGEDESQDMGPVAFMWPPDREWGRAHDNIAPCGSSDGVKDRTDFPLLNGAIALVIQDDSWDVQVSVSYKDDPQSNSDFEVLINPKRIDDIDPGHMCYSLPDPPRDIEDGMNATVQIKYRSEFDEDEMQTFYACTDLTYVAPSKFTTQIPCFNVTSEEFAEKDDDKPKPKSTSDSKPKTTSESSSDSDSSSSDSGSGGLGGGAIAGIVVGSVAGAALIFLAGFVYRRSVQKKRIRLHELSVRNVKWDNVGNRMSDSTTAA</sequence>
<evidence type="ECO:0000256" key="6">
    <source>
        <dbReference type="ARBA" id="ARBA00023180"/>
    </source>
</evidence>
<evidence type="ECO:0000256" key="7">
    <source>
        <dbReference type="ARBA" id="ARBA00023288"/>
    </source>
</evidence>
<feature type="transmembrane region" description="Helical" evidence="9">
    <location>
        <begin position="221"/>
        <end position="247"/>
    </location>
</feature>
<comment type="caution">
    <text evidence="12">The sequence shown here is derived from an EMBL/GenBank/DDBJ whole genome shotgun (WGS) entry which is preliminary data.</text>
</comment>
<comment type="subcellular location">
    <subcellularLocation>
        <location evidence="1">Cell membrane</location>
        <topology evidence="1">Lipid-anchor</topology>
        <topology evidence="1">GPI-anchor</topology>
    </subcellularLocation>
</comment>
<keyword evidence="13" id="KW-1185">Reference proteome</keyword>
<evidence type="ECO:0000256" key="3">
    <source>
        <dbReference type="ARBA" id="ARBA00022622"/>
    </source>
</evidence>
<keyword evidence="2" id="KW-1003">Cell membrane</keyword>
<dbReference type="CDD" id="cd21176">
    <property type="entry name" value="LPMO_auxiliary-like"/>
    <property type="match status" value="1"/>
</dbReference>
<keyword evidence="9" id="KW-0812">Transmembrane</keyword>
<dbReference type="GO" id="GO:0098552">
    <property type="term" value="C:side of membrane"/>
    <property type="evidence" value="ECO:0007669"/>
    <property type="project" value="UniProtKB-KW"/>
</dbReference>
<feature type="signal peptide" evidence="10">
    <location>
        <begin position="1"/>
        <end position="19"/>
    </location>
</feature>
<evidence type="ECO:0000256" key="10">
    <source>
        <dbReference type="SAM" id="SignalP"/>
    </source>
</evidence>
<evidence type="ECO:0000313" key="12">
    <source>
        <dbReference type="EMBL" id="PGH23678.1"/>
    </source>
</evidence>
<dbReference type="CDD" id="cd12087">
    <property type="entry name" value="TM_EGFR-like"/>
    <property type="match status" value="1"/>
</dbReference>
<name>A0A2B7YS16_POLH7</name>
<evidence type="ECO:0000256" key="1">
    <source>
        <dbReference type="ARBA" id="ARBA00004609"/>
    </source>
</evidence>
<evidence type="ECO:0000256" key="4">
    <source>
        <dbReference type="ARBA" id="ARBA00022729"/>
    </source>
</evidence>